<dbReference type="GO" id="GO:0016830">
    <property type="term" value="F:carbon-carbon lyase activity"/>
    <property type="evidence" value="ECO:0007669"/>
    <property type="project" value="InterPro"/>
</dbReference>
<evidence type="ECO:0000256" key="4">
    <source>
        <dbReference type="RuleBase" id="RU000382"/>
    </source>
</evidence>
<dbReference type="EMBL" id="ABJB011081503">
    <property type="status" value="NOT_ANNOTATED_CDS"/>
    <property type="molecule type" value="Genomic_DNA"/>
</dbReference>
<dbReference type="EMBL" id="ABJB010224925">
    <property type="status" value="NOT_ANNOTATED_CDS"/>
    <property type="molecule type" value="Genomic_DNA"/>
</dbReference>
<gene>
    <name evidence="6" type="ORF">IscW_ISCW004701</name>
</gene>
<name>B7PIM1_IXOSC</name>
<dbReference type="EMBL" id="ABJB010134741">
    <property type="status" value="NOT_ANNOTATED_CDS"/>
    <property type="molecule type" value="Genomic_DNA"/>
</dbReference>
<proteinExistence type="inferred from homology"/>
<evidence type="ECO:0000256" key="3">
    <source>
        <dbReference type="ARBA" id="ARBA00023239"/>
    </source>
</evidence>
<evidence type="ECO:0000313" key="8">
    <source>
        <dbReference type="Proteomes" id="UP000001555"/>
    </source>
</evidence>
<evidence type="ECO:0000313" key="7">
    <source>
        <dbReference type="EnsemblMetazoa" id="ISCW004701-PA"/>
    </source>
</evidence>
<dbReference type="InterPro" id="IPR015424">
    <property type="entry name" value="PyrdxlP-dep_Trfase"/>
</dbReference>
<comment type="similarity">
    <text evidence="4">Belongs to the group II decarboxylase family.</text>
</comment>
<dbReference type="EnsemblMetazoa" id="ISCW004701-RA">
    <property type="protein sequence ID" value="ISCW004701-PA"/>
    <property type="gene ID" value="ISCW004701"/>
</dbReference>
<keyword evidence="5" id="KW-1133">Transmembrane helix</keyword>
<dbReference type="Gene3D" id="3.40.640.10">
    <property type="entry name" value="Type I PLP-dependent aspartate aminotransferase-like (Major domain)"/>
    <property type="match status" value="1"/>
</dbReference>
<reference evidence="6 8" key="1">
    <citation type="submission" date="2008-03" db="EMBL/GenBank/DDBJ databases">
        <title>Annotation of Ixodes scapularis.</title>
        <authorList>
            <consortium name="Ixodes scapularis Genome Project Consortium"/>
            <person name="Caler E."/>
            <person name="Hannick L.I."/>
            <person name="Bidwell S."/>
            <person name="Joardar V."/>
            <person name="Thiagarajan M."/>
            <person name="Amedeo P."/>
            <person name="Galinsky K.J."/>
            <person name="Schobel S."/>
            <person name="Inman J."/>
            <person name="Hostetler J."/>
            <person name="Miller J."/>
            <person name="Hammond M."/>
            <person name="Megy K."/>
            <person name="Lawson D."/>
            <person name="Kodira C."/>
            <person name="Sutton G."/>
            <person name="Meyer J."/>
            <person name="Hill C.A."/>
            <person name="Birren B."/>
            <person name="Nene V."/>
            <person name="Collins F."/>
            <person name="Alarcon-Chaidez F."/>
            <person name="Wikel S."/>
            <person name="Strausberg R."/>
        </authorList>
    </citation>
    <scope>NUCLEOTIDE SEQUENCE [LARGE SCALE GENOMIC DNA]</scope>
    <source>
        <strain evidence="8">Wikel</strain>
        <strain evidence="6">Wikel colony</strain>
    </source>
</reference>
<reference evidence="7" key="2">
    <citation type="submission" date="2020-05" db="UniProtKB">
        <authorList>
            <consortium name="EnsemblMetazoa"/>
        </authorList>
    </citation>
    <scope>IDENTIFICATION</scope>
    <source>
        <strain evidence="7">wikel</strain>
    </source>
</reference>
<dbReference type="OrthoDB" id="639767at2759"/>
<dbReference type="PaxDb" id="6945-B7PIM1"/>
<dbReference type="InterPro" id="IPR002129">
    <property type="entry name" value="PyrdxlP-dep_de-COase"/>
</dbReference>
<dbReference type="SUPFAM" id="SSF53383">
    <property type="entry name" value="PLP-dependent transferases"/>
    <property type="match status" value="1"/>
</dbReference>
<dbReference type="AlphaFoldDB" id="B7PIM1"/>
<comment type="cofactor">
    <cofactor evidence="1 4">
        <name>pyridoxal 5'-phosphate</name>
        <dbReference type="ChEBI" id="CHEBI:597326"/>
    </cofactor>
</comment>
<organism>
    <name type="scientific">Ixodes scapularis</name>
    <name type="common">Black-legged tick</name>
    <name type="synonym">Deer tick</name>
    <dbReference type="NCBI Taxonomy" id="6945"/>
    <lineage>
        <taxon>Eukaryota</taxon>
        <taxon>Metazoa</taxon>
        <taxon>Ecdysozoa</taxon>
        <taxon>Arthropoda</taxon>
        <taxon>Chelicerata</taxon>
        <taxon>Arachnida</taxon>
        <taxon>Acari</taxon>
        <taxon>Parasitiformes</taxon>
        <taxon>Ixodida</taxon>
        <taxon>Ixodoidea</taxon>
        <taxon>Ixodidae</taxon>
        <taxon>Ixodinae</taxon>
        <taxon>Ixodes</taxon>
    </lineage>
</organism>
<evidence type="ECO:0000256" key="1">
    <source>
        <dbReference type="ARBA" id="ARBA00001933"/>
    </source>
</evidence>
<dbReference type="Proteomes" id="UP000001555">
    <property type="component" value="Unassembled WGS sequence"/>
</dbReference>
<sequence length="126" mass="14158">MLRLRPLAGALVSRVQRRDNGDGRKAHSSVERAALLASVRLHVVSTDDELSVRGATLLKVIQEDRKLGFIPMAVFILLMLNKNYLCIAFFFFFFRNLRADTKAVFSVPKELVQRKPLQGEASAGRT</sequence>
<dbReference type="EMBL" id="ABJB010489106">
    <property type="status" value="NOT_ANNOTATED_CDS"/>
    <property type="molecule type" value="Genomic_DNA"/>
</dbReference>
<dbReference type="GO" id="GO:0030170">
    <property type="term" value="F:pyridoxal phosphate binding"/>
    <property type="evidence" value="ECO:0007669"/>
    <property type="project" value="InterPro"/>
</dbReference>
<dbReference type="VEuPathDB" id="VectorBase:ISCI004701"/>
<dbReference type="HOGENOM" id="CLU_1984004_0_0_1"/>
<dbReference type="VEuPathDB" id="VectorBase:ISCW004701"/>
<keyword evidence="5" id="KW-0812">Transmembrane</keyword>
<feature type="transmembrane region" description="Helical" evidence="5">
    <location>
        <begin position="69"/>
        <end position="94"/>
    </location>
</feature>
<dbReference type="VEuPathDB" id="VectorBase:ISCP_014248"/>
<keyword evidence="8" id="KW-1185">Reference proteome</keyword>
<dbReference type="STRING" id="6945.B7PIM1"/>
<evidence type="ECO:0000313" key="6">
    <source>
        <dbReference type="EMBL" id="EEC06443.1"/>
    </source>
</evidence>
<dbReference type="InterPro" id="IPR015421">
    <property type="entry name" value="PyrdxlP-dep_Trfase_major"/>
</dbReference>
<evidence type="ECO:0000256" key="2">
    <source>
        <dbReference type="ARBA" id="ARBA00022898"/>
    </source>
</evidence>
<protein>
    <submittedName>
        <fullName evidence="6 7">Uncharacterized protein</fullName>
    </submittedName>
</protein>
<evidence type="ECO:0000256" key="5">
    <source>
        <dbReference type="SAM" id="Phobius"/>
    </source>
</evidence>
<dbReference type="EMBL" id="ABJB010284467">
    <property type="status" value="NOT_ANNOTATED_CDS"/>
    <property type="molecule type" value="Genomic_DNA"/>
</dbReference>
<keyword evidence="2 4" id="KW-0663">Pyridoxal phosphate</keyword>
<keyword evidence="3 4" id="KW-0456">Lyase</keyword>
<dbReference type="EMBL" id="DS719928">
    <property type="protein sequence ID" value="EEC06443.1"/>
    <property type="molecule type" value="Genomic_DNA"/>
</dbReference>
<keyword evidence="5" id="KW-0472">Membrane</keyword>
<dbReference type="InParanoid" id="B7PIM1"/>
<dbReference type="GO" id="GO:0019752">
    <property type="term" value="P:carboxylic acid metabolic process"/>
    <property type="evidence" value="ECO:0007669"/>
    <property type="project" value="InterPro"/>
</dbReference>
<accession>B7PIM1</accession>
<dbReference type="Pfam" id="PF00282">
    <property type="entry name" value="Pyridoxal_deC"/>
    <property type="match status" value="1"/>
</dbReference>